<gene>
    <name evidence="2" type="primary">ureD</name>
    <name evidence="3" type="ORF">ACFSDA_03070</name>
</gene>
<reference evidence="4" key="1">
    <citation type="journal article" date="2019" name="Int. J. Syst. Evol. Microbiol.">
        <title>The Global Catalogue of Microorganisms (GCM) 10K type strain sequencing project: providing services to taxonomists for standard genome sequencing and annotation.</title>
        <authorList>
            <consortium name="The Broad Institute Genomics Platform"/>
            <consortium name="The Broad Institute Genome Sequencing Center for Infectious Disease"/>
            <person name="Wu L."/>
            <person name="Ma J."/>
        </authorList>
    </citation>
    <scope>NUCLEOTIDE SEQUENCE [LARGE SCALE GENOMIC DNA]</scope>
    <source>
        <strain evidence="4">JCM 11650</strain>
    </source>
</reference>
<keyword evidence="2" id="KW-0963">Cytoplasm</keyword>
<keyword evidence="1 2" id="KW-0143">Chaperone</keyword>
<dbReference type="HAMAP" id="MF_01384">
    <property type="entry name" value="UreD"/>
    <property type="match status" value="1"/>
</dbReference>
<comment type="similarity">
    <text evidence="2">Belongs to the UreD family.</text>
</comment>
<dbReference type="Pfam" id="PF01774">
    <property type="entry name" value="UreD"/>
    <property type="match status" value="1"/>
</dbReference>
<comment type="caution">
    <text evidence="3">The sequence shown here is derived from an EMBL/GenBank/DDBJ whole genome shotgun (WGS) entry which is preliminary data.</text>
</comment>
<comment type="function">
    <text evidence="2">Required for maturation of urease via the functional incorporation of the urease nickel metallocenter.</text>
</comment>
<name>A0ABW4PXD3_9MICO</name>
<organism evidence="3 4">
    <name type="scientific">Brachybacterium rhamnosum</name>
    <dbReference type="NCBI Taxonomy" id="173361"/>
    <lineage>
        <taxon>Bacteria</taxon>
        <taxon>Bacillati</taxon>
        <taxon>Actinomycetota</taxon>
        <taxon>Actinomycetes</taxon>
        <taxon>Micrococcales</taxon>
        <taxon>Dermabacteraceae</taxon>
        <taxon>Brachybacterium</taxon>
    </lineage>
</organism>
<proteinExistence type="inferred from homology"/>
<keyword evidence="2" id="KW-0996">Nickel insertion</keyword>
<keyword evidence="4" id="KW-1185">Reference proteome</keyword>
<evidence type="ECO:0000313" key="4">
    <source>
        <dbReference type="Proteomes" id="UP001597280"/>
    </source>
</evidence>
<comment type="subcellular location">
    <subcellularLocation>
        <location evidence="2">Cytoplasm</location>
    </subcellularLocation>
</comment>
<comment type="subunit">
    <text evidence="2">UreD, UreF and UreG form a complex that acts as a GTP-hydrolysis-dependent molecular chaperone, activating the urease apoprotein by helping to assemble the nickel containing metallocenter of UreC. The UreE protein probably delivers the nickel.</text>
</comment>
<dbReference type="EMBL" id="JBHUFL010000002">
    <property type="protein sequence ID" value="MFD1834048.1"/>
    <property type="molecule type" value="Genomic_DNA"/>
</dbReference>
<dbReference type="RefSeq" id="WP_343903491.1">
    <property type="nucleotide sequence ID" value="NZ_BAAAIS010000002.1"/>
</dbReference>
<dbReference type="Proteomes" id="UP001597280">
    <property type="component" value="Unassembled WGS sequence"/>
</dbReference>
<evidence type="ECO:0000256" key="2">
    <source>
        <dbReference type="HAMAP-Rule" id="MF_01384"/>
    </source>
</evidence>
<accession>A0ABW4PXD3</accession>
<evidence type="ECO:0000256" key="1">
    <source>
        <dbReference type="ARBA" id="ARBA00023186"/>
    </source>
</evidence>
<dbReference type="InterPro" id="IPR002669">
    <property type="entry name" value="UreD"/>
</dbReference>
<protein>
    <recommendedName>
        <fullName evidence="2">Urease accessory protein UreD</fullName>
    </recommendedName>
</protein>
<evidence type="ECO:0000313" key="3">
    <source>
        <dbReference type="EMBL" id="MFD1834048.1"/>
    </source>
</evidence>
<sequence length="244" mass="24832">MTRIAVERAAGPVRLHLAPGLLQPRLVSRGGTSAQVALVASGATLLGGDEVAVDVEVGDGCTLGIEDVGGTVAYESTGAPSRFDVRIRLGVGARLIWRAHPFVVTDGADVRRRTAITLGEGAALLLRETLVLGRTGERGGRLATALEARSTRGAPLLIEHLDLDGASPRPGVLGGHRVLDTALLLGRRPPEAPVDPADPVGPRVLHLEQPGAIGRALGASAHATGVAAMMEAWAPAVGAGEGGA</sequence>